<feature type="transmembrane region" description="Helical" evidence="2">
    <location>
        <begin position="1234"/>
        <end position="1255"/>
    </location>
</feature>
<dbReference type="Pfam" id="PF15712">
    <property type="entry name" value="NPAT_C"/>
    <property type="match status" value="1"/>
</dbReference>
<dbReference type="GO" id="GO:0005634">
    <property type="term" value="C:nucleus"/>
    <property type="evidence" value="ECO:0007669"/>
    <property type="project" value="TreeGrafter"/>
</dbReference>
<dbReference type="InterPro" id="IPR006594">
    <property type="entry name" value="LisH"/>
</dbReference>
<feature type="region of interest" description="Disordered" evidence="1">
    <location>
        <begin position="937"/>
        <end position="962"/>
    </location>
</feature>
<dbReference type="PANTHER" id="PTHR15087">
    <property type="entry name" value="PROTEIN NPAT"/>
    <property type="match status" value="1"/>
</dbReference>
<feature type="transmembrane region" description="Helical" evidence="2">
    <location>
        <begin position="1201"/>
        <end position="1222"/>
    </location>
</feature>
<evidence type="ECO:0000313" key="4">
    <source>
        <dbReference type="EMBL" id="CAL1571919.1"/>
    </source>
</evidence>
<name>A0AAV2J307_KNICA</name>
<reference evidence="4 5" key="1">
    <citation type="submission" date="2024-04" db="EMBL/GenBank/DDBJ databases">
        <authorList>
            <person name="Waldvogel A.-M."/>
            <person name="Schoenle A."/>
        </authorList>
    </citation>
    <scope>NUCLEOTIDE SEQUENCE [LARGE SCALE GENOMIC DNA]</scope>
</reference>
<feature type="transmembrane region" description="Helical" evidence="2">
    <location>
        <begin position="1042"/>
        <end position="1066"/>
    </location>
</feature>
<evidence type="ECO:0000313" key="5">
    <source>
        <dbReference type="Proteomes" id="UP001497482"/>
    </source>
</evidence>
<keyword evidence="2" id="KW-1133">Transmembrane helix</keyword>
<feature type="domain" description="Protein NPAT C-terminal" evidence="3">
    <location>
        <begin position="722"/>
        <end position="920"/>
    </location>
</feature>
<sequence length="1333" mass="144762">MLLPSDIARLILGYLQEEGLYDTSRAFIHESPNLKEYAEHSSEDGTIPACVFSIFGKGLTTILNEYVAVKTKESNHQVPPMISSLWKKLDFTLNQIKSLQNSPALSACQRMRSRVGLANIARQRALSNPSTGVVCTGVSESFSIVSPAQTSHCILTHSTPVSNSSALRPAPCSAPQLQSFESNRLQGTPRGSPVHVSDHRLNLAPTSPGRRKWKRTGATTGSSRPVSVSGTSLEEETEETVDEHFPQLVIQNAREKILGDRSLQEKLAENINKILSSDPTPQSSKAAAHIVEPDQSIDEILGLQGEIHMSDDAIHDILEQTESDPAFQALFDLFECNKTRSTDVESADGVMSSLSEEGDCSAAGPSSVAKPSEGIDSGAIPKDSSDTVSMKAKAVINRQSRKSVPALKNNLNHVTVNQLCRTNFFKLTSVCFFLCISKDASFILTYCFYNWTERHKQNCCPAEIIPTIYLSSPAKSVAVPGTPKSSLDETAHAVSCLQRSESVMASPLTGTSQPQQSYFIQLPFEGATTAAASYFIVAEPPPADGQLRPKILPAPVSKGQAIVPGQFGVTPQTQGFTTGSALLLPSPMKPMMLPLSVMGQNALGNVQMVPNQLVAIPNSPVIQKNNVQPSPAGFADLSTISSSDLLAVSSQSPAQSVSSCASTGHRRILCFDSSGVPQTSKTGTSQAASSSQSLPLKSPPTKPAILTSKPKRRIETVRCSASTTQQNRKDAAKKGSPPAQSNPQTKASKLPSKTSVLAKQAAEMLQDIQAINSPRDLSSQEESGSDCTKTPIRTRKGREAEGTPRHLMPASTSDLPTCSPASEAGSESSINMAAHTLMILSRAALARTGTPLKNSLRQEGSGEQSPTTSKVTKKRKQTSSASSPPAKKAAKRTPSKKKERKKLMECFPQDLDVDKFLTLSHIAQKFLDMAANGASCDQSQRRAGSKDKQNGKSTESIQRDRRLKEKEERLSLVLWRKPVTTLQYFLLETLIKLKELAVKLWQRRGVVLLFVVVCSLFSMAYSTEGGHQEYVKFLEKKFLVCAYWLGLGILSSVGLGTGLHTFLLYLGPHIASVTLAAYECGSINFPEPPYPDQIICPPGEGAEQSISLFTIMSKVRLEACMWGAGTAIGELPPYFMARAARQSGADPEDEDYEEFEEMLEQAQNAQDVVTRAKLGVQHMVQKVGFFGILACASIPNPLFDLAGITCGHFLVPFWTFFGATLIGKAIIKMHIQKLFVIITFSKHIVEQMVSLIGSVPKVGPSLQKPFSHYLEAQRNKLHHAGGKAPADENWLSWIFEKVVLIMVCYFVISIVNSMAQSYAKRLQQQRHSEEKTK</sequence>
<keyword evidence="5" id="KW-1185">Reference proteome</keyword>
<feature type="region of interest" description="Disordered" evidence="1">
    <location>
        <begin position="852"/>
        <end position="901"/>
    </location>
</feature>
<feature type="region of interest" description="Disordered" evidence="1">
    <location>
        <begin position="183"/>
        <end position="240"/>
    </location>
</feature>
<feature type="compositionally biased region" description="Low complexity" evidence="1">
    <location>
        <begin position="678"/>
        <end position="696"/>
    </location>
</feature>
<organism evidence="4 5">
    <name type="scientific">Knipowitschia caucasica</name>
    <name type="common">Caucasian dwarf goby</name>
    <name type="synonym">Pomatoschistus caucasicus</name>
    <dbReference type="NCBI Taxonomy" id="637954"/>
    <lineage>
        <taxon>Eukaryota</taxon>
        <taxon>Metazoa</taxon>
        <taxon>Chordata</taxon>
        <taxon>Craniata</taxon>
        <taxon>Vertebrata</taxon>
        <taxon>Euteleostomi</taxon>
        <taxon>Actinopterygii</taxon>
        <taxon>Neopterygii</taxon>
        <taxon>Teleostei</taxon>
        <taxon>Neoteleostei</taxon>
        <taxon>Acanthomorphata</taxon>
        <taxon>Gobiaria</taxon>
        <taxon>Gobiiformes</taxon>
        <taxon>Gobioidei</taxon>
        <taxon>Gobiidae</taxon>
        <taxon>Gobiinae</taxon>
        <taxon>Knipowitschia</taxon>
    </lineage>
</organism>
<feature type="region of interest" description="Disordered" evidence="1">
    <location>
        <begin position="772"/>
        <end position="827"/>
    </location>
</feature>
<dbReference type="SMART" id="SM00667">
    <property type="entry name" value="LisH"/>
    <property type="match status" value="1"/>
</dbReference>
<feature type="transmembrane region" description="Helical" evidence="2">
    <location>
        <begin position="1290"/>
        <end position="1311"/>
    </location>
</feature>
<feature type="compositionally biased region" description="Polar residues" evidence="1">
    <location>
        <begin position="772"/>
        <end position="788"/>
    </location>
</feature>
<dbReference type="InterPro" id="IPR031442">
    <property type="entry name" value="NPAT_C"/>
</dbReference>
<dbReference type="PROSITE" id="PS50896">
    <property type="entry name" value="LISH"/>
    <property type="match status" value="1"/>
</dbReference>
<accession>A0AAV2J307</accession>
<gene>
    <name evidence="4" type="ORF">KC01_LOCUS3982</name>
</gene>
<feature type="compositionally biased region" description="Polar residues" evidence="1">
    <location>
        <begin position="852"/>
        <end position="870"/>
    </location>
</feature>
<keyword evidence="2" id="KW-0472">Membrane</keyword>
<proteinExistence type="predicted"/>
<evidence type="ECO:0000259" key="3">
    <source>
        <dbReference type="Pfam" id="PF15712"/>
    </source>
</evidence>
<dbReference type="InterPro" id="IPR052850">
    <property type="entry name" value="NPAT_LisH"/>
</dbReference>
<feature type="region of interest" description="Disordered" evidence="1">
    <location>
        <begin position="355"/>
        <end position="385"/>
    </location>
</feature>
<dbReference type="GO" id="GO:0003712">
    <property type="term" value="F:transcription coregulator activity"/>
    <property type="evidence" value="ECO:0007669"/>
    <property type="project" value="TreeGrafter"/>
</dbReference>
<protein>
    <recommendedName>
        <fullName evidence="3">Protein NPAT C-terminal domain-containing protein</fullName>
    </recommendedName>
</protein>
<dbReference type="PANTHER" id="PTHR15087:SF14">
    <property type="entry name" value="PROTEIN NPAT"/>
    <property type="match status" value="1"/>
</dbReference>
<keyword evidence="2" id="KW-0812">Transmembrane</keyword>
<feature type="compositionally biased region" description="Polar residues" evidence="1">
    <location>
        <begin position="738"/>
        <end position="754"/>
    </location>
</feature>
<dbReference type="EMBL" id="OZ035832">
    <property type="protein sequence ID" value="CAL1571919.1"/>
    <property type="molecule type" value="Genomic_DNA"/>
</dbReference>
<feature type="transmembrane region" description="Helical" evidence="2">
    <location>
        <begin position="1005"/>
        <end position="1022"/>
    </location>
</feature>
<feature type="region of interest" description="Disordered" evidence="1">
    <location>
        <begin position="675"/>
        <end position="754"/>
    </location>
</feature>
<evidence type="ECO:0000256" key="1">
    <source>
        <dbReference type="SAM" id="MobiDB-lite"/>
    </source>
</evidence>
<evidence type="ECO:0000256" key="2">
    <source>
        <dbReference type="SAM" id="Phobius"/>
    </source>
</evidence>
<dbReference type="Proteomes" id="UP001497482">
    <property type="component" value="Chromosome 10"/>
</dbReference>
<feature type="compositionally biased region" description="Polar residues" evidence="1">
    <location>
        <begin position="810"/>
        <end position="827"/>
    </location>
</feature>
<feature type="compositionally biased region" description="Basic residues" evidence="1">
    <location>
        <begin position="888"/>
        <end position="901"/>
    </location>
</feature>